<dbReference type="Gene3D" id="2.60.40.380">
    <property type="entry name" value="Purple acid phosphatase-like, N-terminal"/>
    <property type="match status" value="1"/>
</dbReference>
<dbReference type="InterPro" id="IPR004843">
    <property type="entry name" value="Calcineurin-like_PHP"/>
</dbReference>
<dbReference type="CDD" id="cd00063">
    <property type="entry name" value="FN3"/>
    <property type="match status" value="1"/>
</dbReference>
<dbReference type="InterPro" id="IPR008963">
    <property type="entry name" value="Purple_acid_Pase-like_N"/>
</dbReference>
<dbReference type="PANTHER" id="PTHR22953:SF153">
    <property type="entry name" value="PURPLE ACID PHOSPHATASE"/>
    <property type="match status" value="1"/>
</dbReference>
<dbReference type="Gene3D" id="3.60.21.10">
    <property type="match status" value="1"/>
</dbReference>
<dbReference type="PANTHER" id="PTHR22953">
    <property type="entry name" value="ACID PHOSPHATASE RELATED"/>
    <property type="match status" value="1"/>
</dbReference>
<dbReference type="SUPFAM" id="SSF49363">
    <property type="entry name" value="Purple acid phosphatase, N-terminal domain"/>
    <property type="match status" value="1"/>
</dbReference>
<feature type="signal peptide" evidence="2">
    <location>
        <begin position="1"/>
        <end position="22"/>
    </location>
</feature>
<dbReference type="InterPro" id="IPR003961">
    <property type="entry name" value="FN3_dom"/>
</dbReference>
<evidence type="ECO:0000259" key="4">
    <source>
        <dbReference type="Pfam" id="PF16656"/>
    </source>
</evidence>
<evidence type="ECO:0000259" key="3">
    <source>
        <dbReference type="Pfam" id="PF00149"/>
    </source>
</evidence>
<keyword evidence="1 2" id="KW-0732">Signal</keyword>
<comment type="caution">
    <text evidence="5">The sequence shown here is derived from an EMBL/GenBank/DDBJ whole genome shotgun (WGS) entry which is preliminary data.</text>
</comment>
<sequence>MITMDKVKLTIGMLLLCQWSIAQEFLPNAYPDRVVLNVTETPTNSVALSWRTDAATGKGMVQWKKADDSPDMSVGLDSARASVESLAEEDRSANYFNVRLNGLAPATTYTYRVGQGTHWSEWFQFETPADTPDQLTFIYVGDGQNDLKSRWSRAIRKAYATAPEADFVLHTGDLINRSGEDNEWGEWHYASGFIASTIPVMATPGNHEYKKDEQGVVRLDPHWRPGFNLPANGPKGLEETSYYVDYRGVRVITLNTQMMNLDDNLRTAEAQWLEKVLRESDGKWKIVAFHHPIHSTAEGRDNPEIRELIKPLLEKYGVHLVLQGHDHTYGRGTGNPALEKPVYVVSVSGPKMYKQGEGTWMEKATTDTQLFQVIQIDGGQLAYKSYTVTGKLFDEFTLAK</sequence>
<dbReference type="Pfam" id="PF16656">
    <property type="entry name" value="Pur_ac_phosph_N"/>
    <property type="match status" value="1"/>
</dbReference>
<dbReference type="SUPFAM" id="SSF56300">
    <property type="entry name" value="Metallo-dependent phosphatases"/>
    <property type="match status" value="1"/>
</dbReference>
<dbReference type="EMBL" id="BMIK01000003">
    <property type="protein sequence ID" value="GGC23602.1"/>
    <property type="molecule type" value="Genomic_DNA"/>
</dbReference>
<dbReference type="Pfam" id="PF00149">
    <property type="entry name" value="Metallophos"/>
    <property type="match status" value="1"/>
</dbReference>
<accession>A0ABQ1LJJ4</accession>
<evidence type="ECO:0000313" key="5">
    <source>
        <dbReference type="EMBL" id="GGC23602.1"/>
    </source>
</evidence>
<evidence type="ECO:0000313" key="6">
    <source>
        <dbReference type="Proteomes" id="UP000597338"/>
    </source>
</evidence>
<gene>
    <name evidence="5" type="ORF">GCM10011386_14420</name>
</gene>
<feature type="domain" description="Purple acid phosphatase N-terminal" evidence="4">
    <location>
        <begin position="31"/>
        <end position="127"/>
    </location>
</feature>
<organism evidence="5 6">
    <name type="scientific">Parapedobacter defluvii</name>
    <dbReference type="NCBI Taxonomy" id="2045106"/>
    <lineage>
        <taxon>Bacteria</taxon>
        <taxon>Pseudomonadati</taxon>
        <taxon>Bacteroidota</taxon>
        <taxon>Sphingobacteriia</taxon>
        <taxon>Sphingobacteriales</taxon>
        <taxon>Sphingobacteriaceae</taxon>
        <taxon>Parapedobacter</taxon>
    </lineage>
</organism>
<dbReference type="InterPro" id="IPR039331">
    <property type="entry name" value="PAPs-like"/>
</dbReference>
<dbReference type="InterPro" id="IPR015914">
    <property type="entry name" value="PAPs_N"/>
</dbReference>
<feature type="chain" id="PRO_5047437988" evidence="2">
    <location>
        <begin position="23"/>
        <end position="400"/>
    </location>
</feature>
<evidence type="ECO:0000256" key="2">
    <source>
        <dbReference type="SAM" id="SignalP"/>
    </source>
</evidence>
<proteinExistence type="predicted"/>
<dbReference type="Proteomes" id="UP000597338">
    <property type="component" value="Unassembled WGS sequence"/>
</dbReference>
<keyword evidence="6" id="KW-1185">Reference proteome</keyword>
<name>A0ABQ1LJJ4_9SPHI</name>
<dbReference type="InterPro" id="IPR029052">
    <property type="entry name" value="Metallo-depent_PP-like"/>
</dbReference>
<feature type="domain" description="Calcineurin-like phosphoesterase" evidence="3">
    <location>
        <begin position="153"/>
        <end position="329"/>
    </location>
</feature>
<evidence type="ECO:0000256" key="1">
    <source>
        <dbReference type="ARBA" id="ARBA00022729"/>
    </source>
</evidence>
<protein>
    <submittedName>
        <fullName evidence="5">Phosphoesterase</fullName>
    </submittedName>
</protein>
<reference evidence="6" key="1">
    <citation type="journal article" date="2019" name="Int. J. Syst. Evol. Microbiol.">
        <title>The Global Catalogue of Microorganisms (GCM) 10K type strain sequencing project: providing services to taxonomists for standard genome sequencing and annotation.</title>
        <authorList>
            <consortium name="The Broad Institute Genomics Platform"/>
            <consortium name="The Broad Institute Genome Sequencing Center for Infectious Disease"/>
            <person name="Wu L."/>
            <person name="Ma J."/>
        </authorList>
    </citation>
    <scope>NUCLEOTIDE SEQUENCE [LARGE SCALE GENOMIC DNA]</scope>
    <source>
        <strain evidence="6">CGMCC 1.15342</strain>
    </source>
</reference>